<evidence type="ECO:0000313" key="2">
    <source>
        <dbReference type="Proteomes" id="UP000719766"/>
    </source>
</evidence>
<keyword evidence="2" id="KW-1185">Reference proteome</keyword>
<dbReference type="Proteomes" id="UP000719766">
    <property type="component" value="Unassembled WGS sequence"/>
</dbReference>
<gene>
    <name evidence="1" type="ORF">HD556DRAFT_1067907</name>
</gene>
<reference evidence="1" key="1">
    <citation type="journal article" date="2020" name="New Phytol.">
        <title>Comparative genomics reveals dynamic genome evolution in host specialist ectomycorrhizal fungi.</title>
        <authorList>
            <person name="Lofgren L.A."/>
            <person name="Nguyen N.H."/>
            <person name="Vilgalys R."/>
            <person name="Ruytinx J."/>
            <person name="Liao H.L."/>
            <person name="Branco S."/>
            <person name="Kuo A."/>
            <person name="LaButti K."/>
            <person name="Lipzen A."/>
            <person name="Andreopoulos W."/>
            <person name="Pangilinan J."/>
            <person name="Riley R."/>
            <person name="Hundley H."/>
            <person name="Na H."/>
            <person name="Barry K."/>
            <person name="Grigoriev I.V."/>
            <person name="Stajich J.E."/>
            <person name="Kennedy P.G."/>
        </authorList>
    </citation>
    <scope>NUCLEOTIDE SEQUENCE</scope>
    <source>
        <strain evidence="1">S12</strain>
    </source>
</reference>
<protein>
    <submittedName>
        <fullName evidence="1">Uncharacterized protein</fullName>
    </submittedName>
</protein>
<comment type="caution">
    <text evidence="1">The sequence shown here is derived from an EMBL/GenBank/DDBJ whole genome shotgun (WGS) entry which is preliminary data.</text>
</comment>
<sequence length="79" mass="8872">MARWPSGLWRVTQAKACLIAGFSSSIYSTNCKSRSNKNNVLRQGVRKMKFGSLLGRGSLLELELMLTVSSLQPDYYAVW</sequence>
<evidence type="ECO:0000313" key="1">
    <source>
        <dbReference type="EMBL" id="KAG1786074.1"/>
    </source>
</evidence>
<accession>A0A9P7ABP3</accession>
<organism evidence="1 2">
    <name type="scientific">Suillus plorans</name>
    <dbReference type="NCBI Taxonomy" id="116603"/>
    <lineage>
        <taxon>Eukaryota</taxon>
        <taxon>Fungi</taxon>
        <taxon>Dikarya</taxon>
        <taxon>Basidiomycota</taxon>
        <taxon>Agaricomycotina</taxon>
        <taxon>Agaricomycetes</taxon>
        <taxon>Agaricomycetidae</taxon>
        <taxon>Boletales</taxon>
        <taxon>Suillineae</taxon>
        <taxon>Suillaceae</taxon>
        <taxon>Suillus</taxon>
    </lineage>
</organism>
<dbReference type="RefSeq" id="XP_041153552.1">
    <property type="nucleotide sequence ID" value="XM_041296055.1"/>
</dbReference>
<proteinExistence type="predicted"/>
<dbReference type="AlphaFoldDB" id="A0A9P7ABP3"/>
<dbReference type="EMBL" id="JABBWE010000098">
    <property type="protein sequence ID" value="KAG1786074.1"/>
    <property type="molecule type" value="Genomic_DNA"/>
</dbReference>
<name>A0A9P7ABP3_9AGAM</name>
<dbReference type="GeneID" id="64589819"/>